<dbReference type="InterPro" id="IPR029063">
    <property type="entry name" value="SAM-dependent_MTases_sf"/>
</dbReference>
<dbReference type="Gene3D" id="2.30.38.10">
    <property type="entry name" value="Luciferase, Domain 3"/>
    <property type="match status" value="1"/>
</dbReference>
<dbReference type="PANTHER" id="PTHR45527:SF1">
    <property type="entry name" value="FATTY ACID SYNTHASE"/>
    <property type="match status" value="1"/>
</dbReference>
<keyword evidence="2" id="KW-0596">Phosphopantetheine</keyword>
<evidence type="ECO:0000256" key="3">
    <source>
        <dbReference type="ARBA" id="ARBA00022553"/>
    </source>
</evidence>
<dbReference type="SUPFAM" id="SSF47336">
    <property type="entry name" value="ACP-like"/>
    <property type="match status" value="1"/>
</dbReference>
<evidence type="ECO:0000256" key="1">
    <source>
        <dbReference type="ARBA" id="ARBA00001957"/>
    </source>
</evidence>
<comment type="cofactor">
    <cofactor evidence="1">
        <name>pantetheine 4'-phosphate</name>
        <dbReference type="ChEBI" id="CHEBI:47942"/>
    </cofactor>
</comment>
<dbReference type="CDD" id="cd02440">
    <property type="entry name" value="AdoMet_MTases"/>
    <property type="match status" value="1"/>
</dbReference>
<dbReference type="EMBL" id="CP073721">
    <property type="protein sequence ID" value="UWZ39410.1"/>
    <property type="molecule type" value="Genomic_DNA"/>
</dbReference>
<dbReference type="Pfam" id="PF00668">
    <property type="entry name" value="Condensation"/>
    <property type="match status" value="2"/>
</dbReference>
<dbReference type="InterPro" id="IPR001242">
    <property type="entry name" value="Condensation_dom"/>
</dbReference>
<dbReference type="Proteomes" id="UP001058271">
    <property type="component" value="Chromosome"/>
</dbReference>
<dbReference type="PROSITE" id="PS00012">
    <property type="entry name" value="PHOSPHOPANTETHEINE"/>
    <property type="match status" value="1"/>
</dbReference>
<dbReference type="Gene3D" id="3.30.300.30">
    <property type="match status" value="2"/>
</dbReference>
<dbReference type="InterPro" id="IPR009081">
    <property type="entry name" value="PP-bd_ACP"/>
</dbReference>
<dbReference type="InterPro" id="IPR013217">
    <property type="entry name" value="Methyltransf_12"/>
</dbReference>
<reference evidence="5" key="1">
    <citation type="submission" date="2021-04" db="EMBL/GenBank/DDBJ databases">
        <title>Biosynthetic gene clusters of Dactylosporangioum roseum.</title>
        <authorList>
            <person name="Hartkoorn R.C."/>
            <person name="Beaudoing E."/>
            <person name="Hot D."/>
            <person name="Moureu S."/>
        </authorList>
    </citation>
    <scope>NUCLEOTIDE SEQUENCE</scope>
    <source>
        <strain evidence="5">NRRL B-16295</strain>
    </source>
</reference>
<dbReference type="InterPro" id="IPR006162">
    <property type="entry name" value="Ppantetheine_attach_site"/>
</dbReference>
<gene>
    <name evidence="5" type="ORF">Drose_14905</name>
</gene>
<dbReference type="NCBIfam" id="TIGR01733">
    <property type="entry name" value="AA-adenyl-dom"/>
    <property type="match status" value="1"/>
</dbReference>
<dbReference type="PANTHER" id="PTHR45527">
    <property type="entry name" value="NONRIBOSOMAL PEPTIDE SYNTHETASE"/>
    <property type="match status" value="1"/>
</dbReference>
<dbReference type="Pfam" id="PF00501">
    <property type="entry name" value="AMP-binding"/>
    <property type="match status" value="1"/>
</dbReference>
<evidence type="ECO:0000313" key="5">
    <source>
        <dbReference type="EMBL" id="UWZ39410.1"/>
    </source>
</evidence>
<dbReference type="Gene3D" id="3.30.559.30">
    <property type="entry name" value="Nonribosomal peptide synthetase, condensation domain"/>
    <property type="match status" value="2"/>
</dbReference>
<feature type="domain" description="Carrier" evidence="4">
    <location>
        <begin position="1400"/>
        <end position="1475"/>
    </location>
</feature>
<protein>
    <submittedName>
        <fullName evidence="5">Amino acid adenylation domain-containing protein</fullName>
    </submittedName>
</protein>
<name>A0ABY5ZBD9_9ACTN</name>
<proteinExistence type="predicted"/>
<dbReference type="InterPro" id="IPR020806">
    <property type="entry name" value="PKS_PP-bd"/>
</dbReference>
<dbReference type="InterPro" id="IPR023213">
    <property type="entry name" value="CAT-like_dom_sf"/>
</dbReference>
<keyword evidence="3" id="KW-0597">Phosphoprotein</keyword>
<dbReference type="SUPFAM" id="SSF53335">
    <property type="entry name" value="S-adenosyl-L-methionine-dependent methyltransferases"/>
    <property type="match status" value="1"/>
</dbReference>
<dbReference type="CDD" id="cd19531">
    <property type="entry name" value="LCL_NRPS-like"/>
    <property type="match status" value="2"/>
</dbReference>
<evidence type="ECO:0000259" key="4">
    <source>
        <dbReference type="PROSITE" id="PS50075"/>
    </source>
</evidence>
<dbReference type="Gene3D" id="3.40.50.150">
    <property type="entry name" value="Vaccinia Virus protein VP39"/>
    <property type="match status" value="1"/>
</dbReference>
<dbReference type="Gene3D" id="1.10.1200.10">
    <property type="entry name" value="ACP-like"/>
    <property type="match status" value="1"/>
</dbReference>
<dbReference type="SMART" id="SM00823">
    <property type="entry name" value="PKS_PP"/>
    <property type="match status" value="1"/>
</dbReference>
<dbReference type="InterPro" id="IPR045851">
    <property type="entry name" value="AMP-bd_C_sf"/>
</dbReference>
<dbReference type="InterPro" id="IPR010071">
    <property type="entry name" value="AA_adenyl_dom"/>
</dbReference>
<accession>A0ABY5ZBD9</accession>
<dbReference type="Pfam" id="PF08242">
    <property type="entry name" value="Methyltransf_12"/>
    <property type="match status" value="1"/>
</dbReference>
<keyword evidence="6" id="KW-1185">Reference proteome</keyword>
<dbReference type="CDD" id="cd05930">
    <property type="entry name" value="A_NRPS"/>
    <property type="match status" value="1"/>
</dbReference>
<organism evidence="5 6">
    <name type="scientific">Dactylosporangium roseum</name>
    <dbReference type="NCBI Taxonomy" id="47989"/>
    <lineage>
        <taxon>Bacteria</taxon>
        <taxon>Bacillati</taxon>
        <taxon>Actinomycetota</taxon>
        <taxon>Actinomycetes</taxon>
        <taxon>Micromonosporales</taxon>
        <taxon>Micromonosporaceae</taxon>
        <taxon>Dactylosporangium</taxon>
    </lineage>
</organism>
<dbReference type="InterPro" id="IPR036736">
    <property type="entry name" value="ACP-like_sf"/>
</dbReference>
<dbReference type="SUPFAM" id="SSF52777">
    <property type="entry name" value="CoA-dependent acyltransferases"/>
    <property type="match status" value="4"/>
</dbReference>
<evidence type="ECO:0000313" key="6">
    <source>
        <dbReference type="Proteomes" id="UP001058271"/>
    </source>
</evidence>
<dbReference type="PROSITE" id="PS50075">
    <property type="entry name" value="CARRIER"/>
    <property type="match status" value="1"/>
</dbReference>
<dbReference type="SUPFAM" id="SSF56801">
    <property type="entry name" value="Acetyl-CoA synthetase-like"/>
    <property type="match status" value="1"/>
</dbReference>
<dbReference type="Gene3D" id="3.30.559.10">
    <property type="entry name" value="Chloramphenicol acetyltransferase-like domain"/>
    <property type="match status" value="2"/>
</dbReference>
<sequence length="1932" mass="207709">MDSDIQRLHAVAAVLRSSGLNSRQPIPVRPDDGSDAPLSFAQERLWVMDRLSPGSVAYNIPHALRVRGVFDVVAWRGAVAGLVGRHEVLRTSYPVVGGRVVQRVGSGADVVVGLVDVSGESDVEGAVGRVVSGEAGGVFDLAVGPVVRGCVVRLSELEHVVVLTVHHIASDGWSSGVLAAELVELYEAGVEGRVAVLPVLPVQYADFAVWQRGWLGGSVLADQLRYWCGRLAGVVPVELPGDRVRPEVLSGAGLTERFVVSAELTGRLYALARGQGATLFMVLVAAFKAALYRLTGQTDITIGTQVAGRGRAELEPLVGFFVNTLVLRTDLGGDPTCQDLIARVRDTTVGAYAHQDLPFERLVQELRPGRDLGHGVPLFNVDCMLQNAPFDHARMGELDVTVVDTHTATAKSDLGLIFWEVPTPGGSHLIGWYEYSSELFDPGTVAGYIDALLQVLAGMPEDPGRRLSELPALPERAVAEQLLVWNRPPAEDTAAAVDVPITYFRESVERFPHRMALVDGDSRLSYAELDRRADRVAHWLAGLGVGPEGTVAVEAVRCVDTLVGVVAVMKAGAAFLMVDRDAPAERLARILDAAGVGVVFRPDRARRPDHSGRRLVTVPAEGAVPAGNDGHLPPAAPDNLGYVMSTSGSTGTPKAVMISNGSFANLCRWLRDTVYRPPGSEARHGVFNADLTSDAFIEDLCLLLTGETMHLPEAAVRRDPGHFSAFLRDHGIQLLQCSPTQATQLLDAGLFGAGHRIETLIVAGEFLPPALWNALAALDGVRAWNVYGPTECAVDATWAPVTNHEETSIGRPVHNAVVRILDRDGNLLPRGARGEICIGGVPVGRGYAGRPGTTALAYVPDPYADRPGQRLYRTGDVGSYTADGRILFHGRRDSQVKVRGFRVELGEIEHVLKGHPAVRDARVLLRSHRPGDERLIAYVVPDAAALRLAAPEELVDQWRAVFDAQQAGTTASDPRFNTAGWEDTSSLVPIPHDEMRDAVARTVRRVATLGGTRCLEVGCGTGLLLFQLLAKLNRYVGTDISAATLEELRTVLADDPNRDRVRLVEAPAADLRVLGDERFDVAVLNSVVQYLPGTGYLSAALSEAVHHLSNTGSIFLGDLRSPGQALLTHVWIEAARARPETTAGEIMSRARAALRRERELMVDVATIEDLLGGVAPGAWVEANLREGRGRNELVRFRYDAVVRLAAPDVEVRPDWRAWHPEMTLELLEAELRRDQETVRAWSAVANRRLREEVRLRRAGPGSPCGEVSRRDAVDLDPQDLFDLAERLGRPCRIGWTAGRDDGAFDVVVLPRSLAGLAVRIAPAGTAGPAQAHPGPLRALAEERLRRELRDLAGARLPEHMAPDTVVLLEELPINAAGKLDERALPASQTAPAPTAMVDEPPSGAVESAVAGFWERAIGVRRLGRNDNFFLLGGHSLLAAMVVNRVNQALGTQVGVRDLFDAPTLAQFAARLERDLRRTDALAPPLLPVLRDRSMPLSFAQERLWVMDRLSPGSVAYNIPHALRVRGVFDVVAWRGAVAGLVGRHEVLRTSYPVVGGRVVQRVGSGADVVVGLVDVSGESDVEGAVGRVVSGEARGVFDLAVGPVVRGCVVRLSELEHVVVLTVHHIASDGWSSGVLTAELVELYEAGVEGRVAVLPVLPVQYADFAVWQRGWLGGSVLADQLRYWCGRLAGVVPVELPGDRVRPEVLSGAGLTERFVVSAELTGRLYALARGQGATLFMVLVAAFKAALYRLTGQTDITVGTVVAGRGRAEVESLVGFFANTLVLRTDLGGDPTCQDLIARVRDTTVGAYAHQDLPFDQLSGQLPPGRRGQLLDVVVQLDNTAPELSRLGPATVTPVAADKPYPKFPLTVTFRPEGDALVAALEFVPDYLAPKVVAHLMEQFRLTAETMARVPLTRLSSWAASSAGAAVGAL</sequence>
<evidence type="ECO:0000256" key="2">
    <source>
        <dbReference type="ARBA" id="ARBA00022450"/>
    </source>
</evidence>
<dbReference type="Pfam" id="PF00550">
    <property type="entry name" value="PP-binding"/>
    <property type="match status" value="1"/>
</dbReference>
<dbReference type="Gene3D" id="3.40.50.980">
    <property type="match status" value="2"/>
</dbReference>
<dbReference type="InterPro" id="IPR000873">
    <property type="entry name" value="AMP-dep_synth/lig_dom"/>
</dbReference>